<feature type="domain" description="Transcriptional regulator LacI/GalR-like sensor" evidence="4">
    <location>
        <begin position="190"/>
        <end position="348"/>
    </location>
</feature>
<dbReference type="Pfam" id="PF13377">
    <property type="entry name" value="Peripla_BP_3"/>
    <property type="match status" value="1"/>
</dbReference>
<sequence>MQLQDVSDFAHANRIVCHACRVLLENLARMVPNHRNFFFFFSVVNLLRREVVNLERRDPVNLFRRTVVNFTGAYSLSTKKTKLIGIVIRNFQNPFYTSALSKFYHHLALKGYHLILINAENELIQEKEINQLLHYSVEGVIITDALLGSTEAERFSRHNISVVLFNRYVDNLKHNAVYGDDYLAGRQMATYLTGMGHQSFAFISGETKSSTNINRKRGFEDVLKERGIKKWVVQEGAYSYESGFKLAQELMSRREKIDCIFCANDIIAIGAMEGIRKMGLRIPNDVSVAGCDNIYVSAWPSFSLTTWEHSTEEMVEEAVRLLVDEIAGETKEYKTVVVKGSLVIRDSVARKQA</sequence>
<dbReference type="PANTHER" id="PTHR30146">
    <property type="entry name" value="LACI-RELATED TRANSCRIPTIONAL REPRESSOR"/>
    <property type="match status" value="1"/>
</dbReference>
<dbReference type="GO" id="GO:0003700">
    <property type="term" value="F:DNA-binding transcription factor activity"/>
    <property type="evidence" value="ECO:0007669"/>
    <property type="project" value="TreeGrafter"/>
</dbReference>
<evidence type="ECO:0000256" key="2">
    <source>
        <dbReference type="ARBA" id="ARBA00023125"/>
    </source>
</evidence>
<dbReference type="CDD" id="cd06278">
    <property type="entry name" value="PBP1_LacI-like"/>
    <property type="match status" value="1"/>
</dbReference>
<keyword evidence="3" id="KW-0804">Transcription</keyword>
<dbReference type="Proteomes" id="UP000321204">
    <property type="component" value="Chromosome"/>
</dbReference>
<dbReference type="Gene3D" id="3.40.50.2300">
    <property type="match status" value="2"/>
</dbReference>
<proteinExistence type="predicted"/>
<keyword evidence="1" id="KW-0805">Transcription regulation</keyword>
<dbReference type="EMBL" id="CP042433">
    <property type="protein sequence ID" value="QEC54359.1"/>
    <property type="molecule type" value="Genomic_DNA"/>
</dbReference>
<dbReference type="SUPFAM" id="SSF53822">
    <property type="entry name" value="Periplasmic binding protein-like I"/>
    <property type="match status" value="1"/>
</dbReference>
<organism evidence="5 6">
    <name type="scientific">Flavisolibacter ginsenosidimutans</name>
    <dbReference type="NCBI Taxonomy" id="661481"/>
    <lineage>
        <taxon>Bacteria</taxon>
        <taxon>Pseudomonadati</taxon>
        <taxon>Bacteroidota</taxon>
        <taxon>Chitinophagia</taxon>
        <taxon>Chitinophagales</taxon>
        <taxon>Chitinophagaceae</taxon>
        <taxon>Flavisolibacter</taxon>
    </lineage>
</organism>
<dbReference type="InterPro" id="IPR046335">
    <property type="entry name" value="LacI/GalR-like_sensor"/>
</dbReference>
<accession>A0A5B8UE06</accession>
<gene>
    <name evidence="5" type="ORF">FSB75_00055</name>
</gene>
<reference evidence="5 6" key="1">
    <citation type="journal article" date="2015" name="Int. J. Syst. Evol. Microbiol.">
        <title>Flavisolibacter ginsenosidimutans sp. nov., with ginsenoside-converting activity isolated from soil used for cultivating ginseng.</title>
        <authorList>
            <person name="Zhao Y."/>
            <person name="Liu Q."/>
            <person name="Kang M.S."/>
            <person name="Jin F."/>
            <person name="Yu H."/>
            <person name="Im W.T."/>
        </authorList>
    </citation>
    <scope>NUCLEOTIDE SEQUENCE [LARGE SCALE GENOMIC DNA]</scope>
    <source>
        <strain evidence="5 6">Gsoil 636</strain>
    </source>
</reference>
<dbReference type="PANTHER" id="PTHR30146:SF109">
    <property type="entry name" value="HTH-TYPE TRANSCRIPTIONAL REGULATOR GALS"/>
    <property type="match status" value="1"/>
</dbReference>
<protein>
    <submittedName>
        <fullName evidence="5">Substrate-binding domain-containing protein</fullName>
    </submittedName>
</protein>
<evidence type="ECO:0000256" key="1">
    <source>
        <dbReference type="ARBA" id="ARBA00023015"/>
    </source>
</evidence>
<dbReference type="KEGG" id="fgg:FSB75_00055"/>
<dbReference type="OrthoDB" id="9768806at2"/>
<evidence type="ECO:0000313" key="6">
    <source>
        <dbReference type="Proteomes" id="UP000321204"/>
    </source>
</evidence>
<keyword evidence="6" id="KW-1185">Reference proteome</keyword>
<evidence type="ECO:0000313" key="5">
    <source>
        <dbReference type="EMBL" id="QEC54359.1"/>
    </source>
</evidence>
<evidence type="ECO:0000259" key="4">
    <source>
        <dbReference type="Pfam" id="PF13377"/>
    </source>
</evidence>
<dbReference type="AlphaFoldDB" id="A0A5B8UE06"/>
<dbReference type="GO" id="GO:0000976">
    <property type="term" value="F:transcription cis-regulatory region binding"/>
    <property type="evidence" value="ECO:0007669"/>
    <property type="project" value="TreeGrafter"/>
</dbReference>
<keyword evidence="2" id="KW-0238">DNA-binding</keyword>
<name>A0A5B8UE06_9BACT</name>
<evidence type="ECO:0000256" key="3">
    <source>
        <dbReference type="ARBA" id="ARBA00023163"/>
    </source>
</evidence>
<dbReference type="InterPro" id="IPR028082">
    <property type="entry name" value="Peripla_BP_I"/>
</dbReference>